<dbReference type="OrthoDB" id="449280at2759"/>
<dbReference type="GO" id="GO:0046872">
    <property type="term" value="F:metal ion binding"/>
    <property type="evidence" value="ECO:0007669"/>
    <property type="project" value="UniProtKB-KW"/>
</dbReference>
<protein>
    <submittedName>
        <fullName evidence="12">Cytochrome c</fullName>
    </submittedName>
</protein>
<dbReference type="InterPro" id="IPR002327">
    <property type="entry name" value="Cyt_c_1A/1B"/>
</dbReference>
<comment type="caution">
    <text evidence="12">The sequence shown here is derived from an EMBL/GenBank/DDBJ whole genome shotgun (WGS) entry which is preliminary data.</text>
</comment>
<gene>
    <name evidence="12" type="ORF">CSUI_009931</name>
</gene>
<evidence type="ECO:0000256" key="8">
    <source>
        <dbReference type="PROSITE-ProRule" id="PRU00433"/>
    </source>
</evidence>
<evidence type="ECO:0000313" key="12">
    <source>
        <dbReference type="EMBL" id="PHJ16256.1"/>
    </source>
</evidence>
<dbReference type="VEuPathDB" id="ToxoDB:CSUI_009931"/>
<dbReference type="EMBL" id="MIGC01006353">
    <property type="protein sequence ID" value="PHJ16256.1"/>
    <property type="molecule type" value="Genomic_DNA"/>
</dbReference>
<feature type="compositionally biased region" description="Polar residues" evidence="10">
    <location>
        <begin position="1"/>
        <end position="11"/>
    </location>
</feature>
<dbReference type="Pfam" id="PF00034">
    <property type="entry name" value="Cytochrom_C"/>
    <property type="match status" value="1"/>
</dbReference>
<evidence type="ECO:0000256" key="10">
    <source>
        <dbReference type="SAM" id="MobiDB-lite"/>
    </source>
</evidence>
<keyword evidence="4 8" id="KW-0349">Heme</keyword>
<dbReference type="RefSeq" id="XP_067917985.1">
    <property type="nucleotide sequence ID" value="XM_068070039.1"/>
</dbReference>
<reference evidence="12 13" key="1">
    <citation type="journal article" date="2017" name="Int. J. Parasitol.">
        <title>The genome of the protozoan parasite Cystoisospora suis and a reverse vaccinology approach to identify vaccine candidates.</title>
        <authorList>
            <person name="Palmieri N."/>
            <person name="Shrestha A."/>
            <person name="Ruttkowski B."/>
            <person name="Beck T."/>
            <person name="Vogl C."/>
            <person name="Tomley F."/>
            <person name="Blake D.P."/>
            <person name="Joachim A."/>
        </authorList>
    </citation>
    <scope>NUCLEOTIDE SEQUENCE [LARGE SCALE GENOMIC DNA]</scope>
    <source>
        <strain evidence="12 13">Wien I</strain>
    </source>
</reference>
<accession>A0A2C6KIS1</accession>
<evidence type="ECO:0000256" key="1">
    <source>
        <dbReference type="ARBA" id="ARBA00004569"/>
    </source>
</evidence>
<dbReference type="PROSITE" id="PS51007">
    <property type="entry name" value="CYTC"/>
    <property type="match status" value="1"/>
</dbReference>
<dbReference type="GO" id="GO:0005758">
    <property type="term" value="C:mitochondrial intermembrane space"/>
    <property type="evidence" value="ECO:0007669"/>
    <property type="project" value="UniProtKB-SubCell"/>
</dbReference>
<evidence type="ECO:0000313" key="13">
    <source>
        <dbReference type="Proteomes" id="UP000221165"/>
    </source>
</evidence>
<evidence type="ECO:0000256" key="9">
    <source>
        <dbReference type="RuleBase" id="RU004426"/>
    </source>
</evidence>
<comment type="subcellular location">
    <subcellularLocation>
        <location evidence="1">Mitochondrion intermembrane space</location>
    </subcellularLocation>
</comment>
<evidence type="ECO:0000256" key="2">
    <source>
        <dbReference type="ARBA" id="ARBA00006488"/>
    </source>
</evidence>
<dbReference type="Gene3D" id="1.10.760.10">
    <property type="entry name" value="Cytochrome c-like domain"/>
    <property type="match status" value="1"/>
</dbReference>
<dbReference type="GO" id="GO:0009055">
    <property type="term" value="F:electron transfer activity"/>
    <property type="evidence" value="ECO:0007669"/>
    <property type="project" value="InterPro"/>
</dbReference>
<evidence type="ECO:0000256" key="7">
    <source>
        <dbReference type="ARBA" id="ARBA00023004"/>
    </source>
</evidence>
<keyword evidence="6" id="KW-0249">Electron transport</keyword>
<dbReference type="GO" id="GO:0020037">
    <property type="term" value="F:heme binding"/>
    <property type="evidence" value="ECO:0007669"/>
    <property type="project" value="InterPro"/>
</dbReference>
<evidence type="ECO:0000256" key="6">
    <source>
        <dbReference type="ARBA" id="ARBA00022982"/>
    </source>
</evidence>
<dbReference type="PANTHER" id="PTHR11961">
    <property type="entry name" value="CYTOCHROME C"/>
    <property type="match status" value="1"/>
</dbReference>
<proteinExistence type="inferred from homology"/>
<evidence type="ECO:0000256" key="5">
    <source>
        <dbReference type="ARBA" id="ARBA00022723"/>
    </source>
</evidence>
<keyword evidence="7 8" id="KW-0408">Iron</keyword>
<dbReference type="SUPFAM" id="SSF46626">
    <property type="entry name" value="Cytochrome c"/>
    <property type="match status" value="1"/>
</dbReference>
<dbReference type="Proteomes" id="UP000221165">
    <property type="component" value="Unassembled WGS sequence"/>
</dbReference>
<evidence type="ECO:0000256" key="4">
    <source>
        <dbReference type="ARBA" id="ARBA00022617"/>
    </source>
</evidence>
<dbReference type="InterPro" id="IPR036909">
    <property type="entry name" value="Cyt_c-like_dom_sf"/>
</dbReference>
<dbReference type="AlphaFoldDB" id="A0A2C6KIS1"/>
<sequence length="171" mass="19193">MSDGYTTNRSSKGGKAARPSRFVEDDEVTDDFIAPAGDAVRGARLFKKHCAQCHSIFPDGRHLIAGNTSWGPTLWNVYMRTAGVERTTSFNPISQHITDAGIVWNDANLMRYMKNPKMFINGVVGMNFFGISNFQDRVDIIHYLRTLTWSHPNGQKILEIMTKESDGTPTH</sequence>
<dbReference type="GeneID" id="94433250"/>
<feature type="domain" description="Cytochrome c" evidence="11">
    <location>
        <begin position="37"/>
        <end position="148"/>
    </location>
</feature>
<keyword evidence="3" id="KW-0813">Transport</keyword>
<keyword evidence="13" id="KW-1185">Reference proteome</keyword>
<dbReference type="InterPro" id="IPR009056">
    <property type="entry name" value="Cyt_c-like_dom"/>
</dbReference>
<feature type="region of interest" description="Disordered" evidence="10">
    <location>
        <begin position="1"/>
        <end position="22"/>
    </location>
</feature>
<keyword evidence="5 8" id="KW-0479">Metal-binding</keyword>
<evidence type="ECO:0000259" key="11">
    <source>
        <dbReference type="PROSITE" id="PS51007"/>
    </source>
</evidence>
<organism evidence="12 13">
    <name type="scientific">Cystoisospora suis</name>
    <dbReference type="NCBI Taxonomy" id="483139"/>
    <lineage>
        <taxon>Eukaryota</taxon>
        <taxon>Sar</taxon>
        <taxon>Alveolata</taxon>
        <taxon>Apicomplexa</taxon>
        <taxon>Conoidasida</taxon>
        <taxon>Coccidia</taxon>
        <taxon>Eucoccidiorida</taxon>
        <taxon>Eimeriorina</taxon>
        <taxon>Sarcocystidae</taxon>
        <taxon>Cystoisospora</taxon>
    </lineage>
</organism>
<evidence type="ECO:0000256" key="3">
    <source>
        <dbReference type="ARBA" id="ARBA00022448"/>
    </source>
</evidence>
<comment type="similarity">
    <text evidence="2 9">Belongs to the cytochrome c family.</text>
</comment>
<name>A0A2C6KIS1_9APIC</name>